<dbReference type="InterPro" id="IPR050081">
    <property type="entry name" value="Ile-tRNA_ligase"/>
</dbReference>
<dbReference type="Proteomes" id="UP000452235">
    <property type="component" value="Unassembled WGS sequence"/>
</dbReference>
<dbReference type="HAMAP" id="MF_02002">
    <property type="entry name" value="Ile_tRNA_synth_type1"/>
    <property type="match status" value="1"/>
</dbReference>
<evidence type="ECO:0000256" key="7">
    <source>
        <dbReference type="ARBA" id="ARBA00022917"/>
    </source>
</evidence>
<feature type="region of interest" description="Disordered" evidence="12">
    <location>
        <begin position="1"/>
        <end position="60"/>
    </location>
</feature>
<dbReference type="EC" id="6.1.1.5" evidence="3"/>
<feature type="region of interest" description="Disordered" evidence="12">
    <location>
        <begin position="615"/>
        <end position="659"/>
    </location>
</feature>
<evidence type="ECO:0000256" key="8">
    <source>
        <dbReference type="ARBA" id="ARBA00023146"/>
    </source>
</evidence>
<dbReference type="InterPro" id="IPR005373">
    <property type="entry name" value="PHAF1"/>
</dbReference>
<dbReference type="PANTHER" id="PTHR42765">
    <property type="entry name" value="SOLEUCYL-TRNA SYNTHETASE"/>
    <property type="match status" value="1"/>
</dbReference>
<evidence type="ECO:0000256" key="12">
    <source>
        <dbReference type="SAM" id="MobiDB-lite"/>
    </source>
</evidence>
<dbReference type="EMBL" id="BLJY01000010">
    <property type="protein sequence ID" value="GFF19433.1"/>
    <property type="molecule type" value="Genomic_DNA"/>
</dbReference>
<evidence type="ECO:0000259" key="13">
    <source>
        <dbReference type="Pfam" id="PF00133"/>
    </source>
</evidence>
<dbReference type="GO" id="GO:0004822">
    <property type="term" value="F:isoleucine-tRNA ligase activity"/>
    <property type="evidence" value="ECO:0007669"/>
    <property type="project" value="UniProtKB-EC"/>
</dbReference>
<dbReference type="GO" id="GO:0005524">
    <property type="term" value="F:ATP binding"/>
    <property type="evidence" value="ECO:0007669"/>
    <property type="project" value="UniProtKB-KW"/>
</dbReference>
<dbReference type="NCBIfam" id="TIGR00392">
    <property type="entry name" value="ileS"/>
    <property type="match status" value="1"/>
</dbReference>
<dbReference type="SUPFAM" id="SSF52374">
    <property type="entry name" value="Nucleotidylyl transferase"/>
    <property type="match status" value="1"/>
</dbReference>
<dbReference type="OrthoDB" id="10264412at2759"/>
<dbReference type="PANTHER" id="PTHR42765:SF1">
    <property type="entry name" value="ISOLEUCINE--TRNA LIGASE, MITOCHONDRIAL"/>
    <property type="match status" value="1"/>
</dbReference>
<comment type="caution">
    <text evidence="15">The sequence shown here is derived from an EMBL/GenBank/DDBJ whole genome shotgun (WGS) entry which is preliminary data.</text>
</comment>
<keyword evidence="4" id="KW-0436">Ligase</keyword>
<evidence type="ECO:0000256" key="3">
    <source>
        <dbReference type="ARBA" id="ARBA00013165"/>
    </source>
</evidence>
<keyword evidence="5" id="KW-0547">Nucleotide-binding</keyword>
<gene>
    <name evidence="15" type="ORF">ATEIFO6365_0010020600</name>
</gene>
<feature type="region of interest" description="Disordered" evidence="12">
    <location>
        <begin position="313"/>
        <end position="354"/>
    </location>
</feature>
<dbReference type="VEuPathDB" id="FungiDB:ATEG_08679"/>
<dbReference type="InterPro" id="IPR014729">
    <property type="entry name" value="Rossmann-like_a/b/a_fold"/>
</dbReference>
<keyword evidence="16" id="KW-1185">Reference proteome</keyword>
<feature type="compositionally biased region" description="Low complexity" evidence="12">
    <location>
        <begin position="1"/>
        <end position="18"/>
    </location>
</feature>
<dbReference type="CDD" id="cd07960">
    <property type="entry name" value="Anticodon_Ia_Ile_BEm"/>
    <property type="match status" value="1"/>
</dbReference>
<feature type="compositionally biased region" description="Basic and acidic residues" evidence="12">
    <location>
        <begin position="48"/>
        <end position="59"/>
    </location>
</feature>
<dbReference type="InterPro" id="IPR002301">
    <property type="entry name" value="Ile-tRNA-ligase"/>
</dbReference>
<evidence type="ECO:0000256" key="11">
    <source>
        <dbReference type="ARBA" id="ARBA00068280"/>
    </source>
</evidence>
<dbReference type="Gene3D" id="1.10.730.20">
    <property type="match status" value="1"/>
</dbReference>
<comment type="subcellular location">
    <subcellularLocation>
        <location evidence="1">Mitochondrion</location>
    </subcellularLocation>
</comment>
<dbReference type="Gene3D" id="3.90.740.10">
    <property type="entry name" value="Valyl/Leucyl/Isoleucyl-tRNA synthetase, editing domain"/>
    <property type="match status" value="1"/>
</dbReference>
<evidence type="ECO:0000256" key="4">
    <source>
        <dbReference type="ARBA" id="ARBA00022598"/>
    </source>
</evidence>
<dbReference type="Gene3D" id="1.10.10.830">
    <property type="entry name" value="Ile-tRNA synthetase CP2 domain-like"/>
    <property type="match status" value="1"/>
</dbReference>
<feature type="region of interest" description="Disordered" evidence="12">
    <location>
        <begin position="122"/>
        <end position="175"/>
    </location>
</feature>
<dbReference type="GO" id="GO:0006428">
    <property type="term" value="P:isoleucyl-tRNA aminoacylation"/>
    <property type="evidence" value="ECO:0007669"/>
    <property type="project" value="InterPro"/>
</dbReference>
<sequence length="1845" mass="204586">MSLPKHTTSPPLSSSPSRHSVRRSADSNPSSRPRSIDRPPTAQPVHSLPEEHHSYEHATHFSSVISEHDGHEKSTEILRPPFQPFFTLIEDSNTSEYYHPTVHYIFSDDDTDIVTEAALRSLETEQDNFPGSGKGKSKSTREPQHSPLGGGEVAPYEDELESPRKEPLLPPPVPGVKDNYIILDMDMMPPTDAGAPAAPLDRQPEAGIAGSPGTQETQPAPPHRFRVTSAHSLTPAWQVLNTELVPAPTFENNAPGEQSANGGLMLKIQGTAGLPFVMPGKDRDKERGGQRLEDMMDQFSKRLCELRQVIDAGEPAGPSEEPSDQHAHPEEPCLDSAPGNPTTQEDQGDVHEQTASSLGASLHNVLSRLKAHPQTYPAINLAYSSTSPIQKPVTIQLPANGLRLRFDGPDQRLRLIEVLDFSKMPLVYKSQEVLKGVKPSEQHASQGPSFRHVYNRLFGPSYPGEYIPPANQSPYGTYVLSYPGVAFSFPLQHSAWSDQCDFVALLSSSAAMPATSMAIFQGSSWPEVRAKLFTQQPQYPRSPAVASKNRESVADEVEEFHVMGAGQLEVIRRSGPPTTIMLSETTPQDLVAEFGPPDAIYRKNDRRISIHRAAGGSGEAHFHMGTSPSRGIEVADTDQSSNNSVSDDSDEELSQPNLDPASLPTECFFNYFHHGFDAFISHPTTPGPAFPGSNMSDPSPPSPSSQLVVTKIILHGNVPGSYPFNRHRRSRWKIHLGPFGDTVSSETRYDEISEQLRDVWKGSYSSPAEERALQRPMVLNRGWGDSPESSVEFLGGWEESTGKGQRMGPDSHDGGLGNTELFGFPGLLFEVLKNGARGGICFSGSMPELPRTLTRSWSSTLKLPKSTFPARVTPADQTKYLRRCTDDLYAWQRRERPADRPFVLHDGPPYANGDIHVGHALNKILKDIICRVQLGLGKRVRYVPGWDCHGLPIELKALEVQRDLGKEVDGPVTAAVIRKAARKLAARTVKDQMKGFRGFAVMADWESHWKTMDKDFEKRQLGVFREMVEKGLIYRRFKPVYWSPSTGTALAEAELEYKDDHVSTAALVKFPLVSIPTHLAQNPLLQGKKLSAVIWTTTPWTLPANAVIAVHADLQYTVVQSEKHGHLLIAQSRLEYLESMLKEDLSVIVPSILGSELADQTTYRPLFKGSEAEDQPIISADFVTADSGSGLVHCAPGHGMDDYDACVSRGIPAFAPVDDHGRFTDLAMPDDSARLSGKSVLGEGNDAALEYVESQGCLLAKHQYEHKYPYDWRSKLPIIIRATEQWFADVADIRGAAVKALEDVNFVPVSGRQRLENFVKNRSEWCISRQRAWGVPIPALYHKGTGEAVLTKDTVSHIMSVIDERGVDAWWTDDADDLAWIPPTLRDASGPGYRRGTDTMDVWFDSGTSWTEVPTPYADGYPADVYLEGTDQHRGWFQSGLLTFIAHQLAAGQSTPRAPFKHLVTHGFTLDEEGRKMSKSIGNVVHPQTIMDGTLLPPLKPKKGKKQQADKGPVYDALGPDALRMWVASSDYTRDVVIGKQVLQTVNTSLHKYRVTFKLLLGALSDFRVESQVPYEQLQQSDRIALMHLAEMVRTCQKACANFEFYKAVNAINRWANLEFSAFYMETIKDRLYTYSENSTSRRAAQTTLFHIYHYLQEVLAPITPMLVEETWEHTPESIKTHCEHPLKRIVSEPVSEWQDLSLETDYQDLIAVHSAIKTLQEQARGQKQMGSSLQSFVHIVLPKGIAAESVFHRNIAELPDLFVVSSVTLGAHGEESSAALADVEWQYNQEYELPNGQKGTVYVYAPQDSKCPRCWRYVVPESQAAEEPLCGRCEDVVRELEATG</sequence>
<feature type="domain" description="Aminoacyl-tRNA synthetase class Ia" evidence="13">
    <location>
        <begin position="886"/>
        <end position="1537"/>
    </location>
</feature>
<keyword evidence="7" id="KW-0648">Protein biosynthesis</keyword>
<proteinExistence type="inferred from homology"/>
<evidence type="ECO:0000313" key="15">
    <source>
        <dbReference type="EMBL" id="GFF19433.1"/>
    </source>
</evidence>
<evidence type="ECO:0000256" key="9">
    <source>
        <dbReference type="ARBA" id="ARBA00032665"/>
    </source>
</evidence>
<evidence type="ECO:0000256" key="2">
    <source>
        <dbReference type="ARBA" id="ARBA00005594"/>
    </source>
</evidence>
<evidence type="ECO:0000256" key="5">
    <source>
        <dbReference type="ARBA" id="ARBA00022741"/>
    </source>
</evidence>
<dbReference type="SUPFAM" id="SSF50677">
    <property type="entry name" value="ValRS/IleRS/LeuRS editing domain"/>
    <property type="match status" value="1"/>
</dbReference>
<dbReference type="GO" id="GO:0002161">
    <property type="term" value="F:aminoacyl-tRNA deacylase activity"/>
    <property type="evidence" value="ECO:0007669"/>
    <property type="project" value="InterPro"/>
</dbReference>
<dbReference type="FunFam" id="3.40.50.620:FF:000111">
    <property type="entry name" value="Mitochondrial isoleucyl-tRNA synthetase"/>
    <property type="match status" value="1"/>
</dbReference>
<comment type="catalytic activity">
    <reaction evidence="10">
        <text>tRNA(Ile) + L-isoleucine + ATP = L-isoleucyl-tRNA(Ile) + AMP + diphosphate</text>
        <dbReference type="Rhea" id="RHEA:11060"/>
        <dbReference type="Rhea" id="RHEA-COMP:9666"/>
        <dbReference type="Rhea" id="RHEA-COMP:9695"/>
        <dbReference type="ChEBI" id="CHEBI:30616"/>
        <dbReference type="ChEBI" id="CHEBI:33019"/>
        <dbReference type="ChEBI" id="CHEBI:58045"/>
        <dbReference type="ChEBI" id="CHEBI:78442"/>
        <dbReference type="ChEBI" id="CHEBI:78528"/>
        <dbReference type="ChEBI" id="CHEBI:456215"/>
        <dbReference type="EC" id="6.1.1.5"/>
    </reaction>
</comment>
<evidence type="ECO:0000256" key="10">
    <source>
        <dbReference type="ARBA" id="ARBA00048359"/>
    </source>
</evidence>
<dbReference type="InterPro" id="IPR013155">
    <property type="entry name" value="M/V/L/I-tRNA-synth_anticd-bd"/>
</dbReference>
<protein>
    <recommendedName>
        <fullName evidence="11">Isoleucine--tRNA ligase, mitochondrial</fullName>
        <ecNumber evidence="3">6.1.1.5</ecNumber>
    </recommendedName>
    <alternativeName>
        <fullName evidence="9">Isoleucyl-tRNA synthetase</fullName>
    </alternativeName>
</protein>
<keyword evidence="6" id="KW-0067">ATP-binding</keyword>
<evidence type="ECO:0000256" key="6">
    <source>
        <dbReference type="ARBA" id="ARBA00022840"/>
    </source>
</evidence>
<organism evidence="15 16">
    <name type="scientific">Aspergillus terreus</name>
    <dbReference type="NCBI Taxonomy" id="33178"/>
    <lineage>
        <taxon>Eukaryota</taxon>
        <taxon>Fungi</taxon>
        <taxon>Dikarya</taxon>
        <taxon>Ascomycota</taxon>
        <taxon>Pezizomycotina</taxon>
        <taxon>Eurotiomycetes</taxon>
        <taxon>Eurotiomycetidae</taxon>
        <taxon>Eurotiales</taxon>
        <taxon>Aspergillaceae</taxon>
        <taxon>Aspergillus</taxon>
        <taxon>Aspergillus subgen. Circumdati</taxon>
    </lineage>
</organism>
<dbReference type="GO" id="GO:0005739">
    <property type="term" value="C:mitochondrion"/>
    <property type="evidence" value="ECO:0007669"/>
    <property type="project" value="UniProtKB-SubCell"/>
</dbReference>
<dbReference type="InterPro" id="IPR002300">
    <property type="entry name" value="aa-tRNA-synth_Ia"/>
</dbReference>
<dbReference type="InterPro" id="IPR033708">
    <property type="entry name" value="Anticodon_Ile_BEm"/>
</dbReference>
<dbReference type="GO" id="GO:0032543">
    <property type="term" value="P:mitochondrial translation"/>
    <property type="evidence" value="ECO:0007669"/>
    <property type="project" value="TreeGrafter"/>
</dbReference>
<dbReference type="InterPro" id="IPR009080">
    <property type="entry name" value="tRNAsynth_Ia_anticodon-bd"/>
</dbReference>
<dbReference type="Pfam" id="PF08264">
    <property type="entry name" value="Anticodon_1"/>
    <property type="match status" value="1"/>
</dbReference>
<evidence type="ECO:0000259" key="14">
    <source>
        <dbReference type="Pfam" id="PF08264"/>
    </source>
</evidence>
<accession>A0A5M3Z9E0</accession>
<reference evidence="15 16" key="1">
    <citation type="submission" date="2020-01" db="EMBL/GenBank/DDBJ databases">
        <title>Aspergillus terreus IFO 6365 whole genome shotgun sequence.</title>
        <authorList>
            <person name="Kanamasa S."/>
            <person name="Takahashi H."/>
        </authorList>
    </citation>
    <scope>NUCLEOTIDE SEQUENCE [LARGE SCALE GENOMIC DNA]</scope>
    <source>
        <strain evidence="15 16">IFO 6365</strain>
    </source>
</reference>
<dbReference type="SUPFAM" id="SSF47323">
    <property type="entry name" value="Anticodon-binding domain of a subclass of class I aminoacyl-tRNA synthetases"/>
    <property type="match status" value="1"/>
</dbReference>
<dbReference type="PROSITE" id="PS00178">
    <property type="entry name" value="AA_TRNA_LIGASE_I"/>
    <property type="match status" value="1"/>
</dbReference>
<feature type="domain" description="Methionyl/Valyl/Leucyl/Isoleucyl-tRNA synthetase anticodon-binding" evidence="14">
    <location>
        <begin position="1582"/>
        <end position="1736"/>
    </location>
</feature>
<dbReference type="PRINTS" id="PR00984">
    <property type="entry name" value="TRNASYNTHILE"/>
</dbReference>
<dbReference type="InterPro" id="IPR023585">
    <property type="entry name" value="Ile-tRNA-ligase_type1"/>
</dbReference>
<dbReference type="Pfam" id="PF00133">
    <property type="entry name" value="tRNA-synt_1"/>
    <property type="match status" value="1"/>
</dbReference>
<dbReference type="InterPro" id="IPR009008">
    <property type="entry name" value="Val/Leu/Ile-tRNA-synth_edit"/>
</dbReference>
<dbReference type="InterPro" id="IPR001412">
    <property type="entry name" value="aa-tRNA-synth_I_CS"/>
</dbReference>
<keyword evidence="8 15" id="KW-0030">Aminoacyl-tRNA synthetase</keyword>
<dbReference type="Pfam" id="PF03676">
    <property type="entry name" value="PHAF1"/>
    <property type="match status" value="2"/>
</dbReference>
<name>A0A5M3Z9E0_ASPTE</name>
<feature type="compositionally biased region" description="Low complexity" evidence="12">
    <location>
        <begin position="637"/>
        <end position="646"/>
    </location>
</feature>
<comment type="similarity">
    <text evidence="2">Belongs to the class-I aminoacyl-tRNA synthetase family.</text>
</comment>
<evidence type="ECO:0000313" key="16">
    <source>
        <dbReference type="Proteomes" id="UP000452235"/>
    </source>
</evidence>
<dbReference type="Gene3D" id="3.40.50.620">
    <property type="entry name" value="HUPs"/>
    <property type="match status" value="2"/>
</dbReference>
<feature type="region of interest" description="Disordered" evidence="12">
    <location>
        <begin position="187"/>
        <end position="223"/>
    </location>
</feature>
<dbReference type="FunFam" id="1.10.730.20:FF:000004">
    <property type="entry name" value="Isoleucyl-tRNA synthetase, putative"/>
    <property type="match status" value="1"/>
</dbReference>
<dbReference type="GO" id="GO:0000049">
    <property type="term" value="F:tRNA binding"/>
    <property type="evidence" value="ECO:0007669"/>
    <property type="project" value="InterPro"/>
</dbReference>
<evidence type="ECO:0000256" key="1">
    <source>
        <dbReference type="ARBA" id="ARBA00004173"/>
    </source>
</evidence>